<dbReference type="EMBL" id="JBEUOH010000014">
    <property type="protein sequence ID" value="KAL0879545.1"/>
    <property type="molecule type" value="Genomic_DNA"/>
</dbReference>
<reference evidence="2 3" key="1">
    <citation type="submission" date="2024-06" db="EMBL/GenBank/DDBJ databases">
        <title>A chromosome-level genome assembly of beet webworm, Loxostege sticticalis.</title>
        <authorList>
            <person name="Zhang Y."/>
        </authorList>
    </citation>
    <scope>NUCLEOTIDE SEQUENCE [LARGE SCALE GENOMIC DNA]</scope>
    <source>
        <strain evidence="2">AQ026</strain>
        <tissue evidence="2">Whole body</tissue>
    </source>
</reference>
<dbReference type="InterPro" id="IPR009911">
    <property type="entry name" value="Fibroin_P25"/>
</dbReference>
<keyword evidence="3" id="KW-1185">Reference proteome</keyword>
<name>A0ABR3HSK8_LOXSC</name>
<dbReference type="Pfam" id="PF07294">
    <property type="entry name" value="Fibroin_P25"/>
    <property type="match status" value="1"/>
</dbReference>
<gene>
    <name evidence="2" type="ORF">ABMA27_003283</name>
</gene>
<sequence length="239" mass="26594">MGTKLFTLILLISLVYTVHGQDASSSTDDDFYYPCQPQDNVNCIRNYFASTWRCKRVSHEDGVGIPSRSLLKSYVPTVNLTASSESDIYTFYGSKVTAFYVNRKTNNLVLSVDFDGINKNSTLTTFVVNQRGREPAVVSDYLNETYSVELTGVIPFRGRFGLKGSVVTVYNKNGIIPFDVGPNLITSSDPAISAMFAGLVGDIPSALQQLLLTKGPFFFYTYVQNYICDFGFKYTGWLV</sequence>
<keyword evidence="1" id="KW-0732">Signal</keyword>
<evidence type="ECO:0000256" key="1">
    <source>
        <dbReference type="SAM" id="SignalP"/>
    </source>
</evidence>
<proteinExistence type="predicted"/>
<feature type="chain" id="PRO_5045833274" evidence="1">
    <location>
        <begin position="21"/>
        <end position="239"/>
    </location>
</feature>
<organism evidence="2 3">
    <name type="scientific">Loxostege sticticalis</name>
    <name type="common">Beet webworm moth</name>
    <dbReference type="NCBI Taxonomy" id="481309"/>
    <lineage>
        <taxon>Eukaryota</taxon>
        <taxon>Metazoa</taxon>
        <taxon>Ecdysozoa</taxon>
        <taxon>Arthropoda</taxon>
        <taxon>Hexapoda</taxon>
        <taxon>Insecta</taxon>
        <taxon>Pterygota</taxon>
        <taxon>Neoptera</taxon>
        <taxon>Endopterygota</taxon>
        <taxon>Lepidoptera</taxon>
        <taxon>Glossata</taxon>
        <taxon>Ditrysia</taxon>
        <taxon>Pyraloidea</taxon>
        <taxon>Crambidae</taxon>
        <taxon>Pyraustinae</taxon>
        <taxon>Loxostege</taxon>
    </lineage>
</organism>
<feature type="signal peptide" evidence="1">
    <location>
        <begin position="1"/>
        <end position="20"/>
    </location>
</feature>
<accession>A0ABR3HSK8</accession>
<comment type="caution">
    <text evidence="2">The sequence shown here is derived from an EMBL/GenBank/DDBJ whole genome shotgun (WGS) entry which is preliminary data.</text>
</comment>
<dbReference type="Proteomes" id="UP001549920">
    <property type="component" value="Unassembled WGS sequence"/>
</dbReference>
<evidence type="ECO:0000313" key="3">
    <source>
        <dbReference type="Proteomes" id="UP001549920"/>
    </source>
</evidence>
<protein>
    <submittedName>
        <fullName evidence="2">Uncharacterized protein</fullName>
    </submittedName>
</protein>
<evidence type="ECO:0000313" key="2">
    <source>
        <dbReference type="EMBL" id="KAL0879545.1"/>
    </source>
</evidence>